<dbReference type="Gene3D" id="2.60.120.1040">
    <property type="entry name" value="ZPR1, A/B domain"/>
    <property type="match status" value="2"/>
</dbReference>
<accession>A0A6A6PBC9</accession>
<comment type="function">
    <text evidence="8">Acts as a protein folding chaperone for elongation factor 1-alpha.</text>
</comment>
<evidence type="ECO:0000256" key="9">
    <source>
        <dbReference type="SAM" id="MobiDB-lite"/>
    </source>
</evidence>
<name>A0A6A6PBC9_9PEZI</name>
<dbReference type="EMBL" id="MU001672">
    <property type="protein sequence ID" value="KAF2461218.1"/>
    <property type="molecule type" value="Genomic_DNA"/>
</dbReference>
<evidence type="ECO:0000256" key="1">
    <source>
        <dbReference type="ARBA" id="ARBA00004123"/>
    </source>
</evidence>
<dbReference type="PANTHER" id="PTHR10876">
    <property type="entry name" value="ZINC FINGER PROTEIN ZPR1"/>
    <property type="match status" value="1"/>
</dbReference>
<dbReference type="FunFam" id="2.20.25.420:FF:000001">
    <property type="entry name" value="Zinc finger protein ZPR1"/>
    <property type="match status" value="1"/>
</dbReference>
<dbReference type="InterPro" id="IPR042452">
    <property type="entry name" value="ZPR1_Znf1/2"/>
</dbReference>
<gene>
    <name evidence="11" type="ORF">BDY21DRAFT_279678</name>
</gene>
<keyword evidence="6" id="KW-0862">Zinc</keyword>
<dbReference type="InterPro" id="IPR040141">
    <property type="entry name" value="ZPR1"/>
</dbReference>
<feature type="compositionally biased region" description="Basic and acidic residues" evidence="9">
    <location>
        <begin position="475"/>
        <end position="502"/>
    </location>
</feature>
<sequence length="502" mass="55216">MASANPSLAQDLFEDMGRKVAEASREGFGDGNSKVVEEIESLCMNCHDDGVTRLLLTRIPFFREIVIMSFSCPKCGFSNTEIQPAGEIQQRGARFALRADKSTDLNRQIVKSDTCTCKIEELDLEIPAGRGQLTNVEGLLAMVASDLEQKQDERKEVVPELWAKIEEIIKCLRAMASSESLPFTVTLDDPAGNSWIEPSPSDKGGKYSKHEYARTAEQNAALGLTVEADTTSTDETTTRPEYHAHAMVPELPPGVKTNNVDEEEIVENQVYSFPASCPGCTKPCVTNMKMVNIPHFKQVVLMSTVCEHCGYRSNEVKTGGEVPEKGRRITLEVRTSLDLGRDILKSESCAMNCPELSLAVEPGTMGGRFTTVEGLLTQVRDDLHSSIFDTNAPASEPIPPDAFTAGGDSMDAETRAKWAAFFGRLNSALKAETSFTVVLEDPLASSYVQSLVDDGRDEQIKVEDYDRTDEEEESLGLKDIKTEGYEESEARVEHEDGNKASW</sequence>
<dbReference type="InterPro" id="IPR042451">
    <property type="entry name" value="ZPR1_A/B_dom"/>
</dbReference>
<dbReference type="Pfam" id="PF03367">
    <property type="entry name" value="Zn_ribbon_ZPR1"/>
    <property type="match status" value="2"/>
</dbReference>
<evidence type="ECO:0000256" key="4">
    <source>
        <dbReference type="ARBA" id="ARBA00022737"/>
    </source>
</evidence>
<evidence type="ECO:0000256" key="5">
    <source>
        <dbReference type="ARBA" id="ARBA00022771"/>
    </source>
</evidence>
<keyword evidence="12" id="KW-1185">Reference proteome</keyword>
<dbReference type="FunFam" id="2.20.25.420:FF:000002">
    <property type="entry name" value="Zinc finger protein ZPR1"/>
    <property type="match status" value="1"/>
</dbReference>
<feature type="domain" description="Zinc finger ZPR1-type" evidence="10">
    <location>
        <begin position="41"/>
        <end position="198"/>
    </location>
</feature>
<evidence type="ECO:0000313" key="12">
    <source>
        <dbReference type="Proteomes" id="UP000799766"/>
    </source>
</evidence>
<dbReference type="NCBIfam" id="TIGR00310">
    <property type="entry name" value="ZPR1_znf"/>
    <property type="match status" value="2"/>
</dbReference>
<dbReference type="OrthoDB" id="308464at2759"/>
<protein>
    <submittedName>
        <fullName evidence="11">Zinc finger protein-like protein zpr1</fullName>
    </submittedName>
</protein>
<evidence type="ECO:0000313" key="11">
    <source>
        <dbReference type="EMBL" id="KAF2461218.1"/>
    </source>
</evidence>
<dbReference type="AlphaFoldDB" id="A0A6A6PBC9"/>
<evidence type="ECO:0000256" key="7">
    <source>
        <dbReference type="ARBA" id="ARBA00023242"/>
    </source>
</evidence>
<keyword evidence="5" id="KW-0863">Zinc-finger</keyword>
<evidence type="ECO:0000256" key="6">
    <source>
        <dbReference type="ARBA" id="ARBA00022833"/>
    </source>
</evidence>
<dbReference type="PANTHER" id="PTHR10876:SF0">
    <property type="entry name" value="ZINC FINGER PROTEIN ZPR1"/>
    <property type="match status" value="1"/>
</dbReference>
<dbReference type="Pfam" id="PF22794">
    <property type="entry name" value="jr-ZPR1"/>
    <property type="match status" value="2"/>
</dbReference>
<keyword evidence="3" id="KW-0479">Metal-binding</keyword>
<comment type="subcellular location">
    <subcellularLocation>
        <location evidence="1">Nucleus</location>
    </subcellularLocation>
</comment>
<dbReference type="Gene3D" id="2.20.25.420">
    <property type="entry name" value="ZPR1, zinc finger domain"/>
    <property type="match status" value="2"/>
</dbReference>
<dbReference type="GO" id="GO:0008270">
    <property type="term" value="F:zinc ion binding"/>
    <property type="evidence" value="ECO:0007669"/>
    <property type="project" value="UniProtKB-KW"/>
</dbReference>
<dbReference type="Proteomes" id="UP000799766">
    <property type="component" value="Unassembled WGS sequence"/>
</dbReference>
<feature type="domain" description="Zinc finger ZPR1-type" evidence="10">
    <location>
        <begin position="275"/>
        <end position="450"/>
    </location>
</feature>
<comment type="similarity">
    <text evidence="2">Belongs to the ZPR1 family.</text>
</comment>
<evidence type="ECO:0000256" key="8">
    <source>
        <dbReference type="ARBA" id="ARBA00054139"/>
    </source>
</evidence>
<dbReference type="InterPro" id="IPR056180">
    <property type="entry name" value="ZPR1_jr_dom"/>
</dbReference>
<evidence type="ECO:0000256" key="2">
    <source>
        <dbReference type="ARBA" id="ARBA00008354"/>
    </source>
</evidence>
<evidence type="ECO:0000259" key="10">
    <source>
        <dbReference type="SMART" id="SM00709"/>
    </source>
</evidence>
<organism evidence="11 12">
    <name type="scientific">Lineolata rhizophorae</name>
    <dbReference type="NCBI Taxonomy" id="578093"/>
    <lineage>
        <taxon>Eukaryota</taxon>
        <taxon>Fungi</taxon>
        <taxon>Dikarya</taxon>
        <taxon>Ascomycota</taxon>
        <taxon>Pezizomycotina</taxon>
        <taxon>Dothideomycetes</taxon>
        <taxon>Dothideomycetes incertae sedis</taxon>
        <taxon>Lineolatales</taxon>
        <taxon>Lineolataceae</taxon>
        <taxon>Lineolata</taxon>
    </lineage>
</organism>
<keyword evidence="4" id="KW-0677">Repeat</keyword>
<evidence type="ECO:0000256" key="3">
    <source>
        <dbReference type="ARBA" id="ARBA00022723"/>
    </source>
</evidence>
<dbReference type="InterPro" id="IPR004457">
    <property type="entry name" value="Znf_ZPR1"/>
</dbReference>
<keyword evidence="7" id="KW-0539">Nucleus</keyword>
<reference evidence="11" key="1">
    <citation type="journal article" date="2020" name="Stud. Mycol.">
        <title>101 Dothideomycetes genomes: a test case for predicting lifestyles and emergence of pathogens.</title>
        <authorList>
            <person name="Haridas S."/>
            <person name="Albert R."/>
            <person name="Binder M."/>
            <person name="Bloem J."/>
            <person name="Labutti K."/>
            <person name="Salamov A."/>
            <person name="Andreopoulos B."/>
            <person name="Baker S."/>
            <person name="Barry K."/>
            <person name="Bills G."/>
            <person name="Bluhm B."/>
            <person name="Cannon C."/>
            <person name="Castanera R."/>
            <person name="Culley D."/>
            <person name="Daum C."/>
            <person name="Ezra D."/>
            <person name="Gonzalez J."/>
            <person name="Henrissat B."/>
            <person name="Kuo A."/>
            <person name="Liang C."/>
            <person name="Lipzen A."/>
            <person name="Lutzoni F."/>
            <person name="Magnuson J."/>
            <person name="Mondo S."/>
            <person name="Nolan M."/>
            <person name="Ohm R."/>
            <person name="Pangilinan J."/>
            <person name="Park H.-J."/>
            <person name="Ramirez L."/>
            <person name="Alfaro M."/>
            <person name="Sun H."/>
            <person name="Tritt A."/>
            <person name="Yoshinaga Y."/>
            <person name="Zwiers L.-H."/>
            <person name="Turgeon B."/>
            <person name="Goodwin S."/>
            <person name="Spatafora J."/>
            <person name="Crous P."/>
            <person name="Grigoriev I."/>
        </authorList>
    </citation>
    <scope>NUCLEOTIDE SEQUENCE</scope>
    <source>
        <strain evidence="11">ATCC 16933</strain>
    </source>
</reference>
<dbReference type="GO" id="GO:0005634">
    <property type="term" value="C:nucleus"/>
    <property type="evidence" value="ECO:0007669"/>
    <property type="project" value="UniProtKB-SubCell"/>
</dbReference>
<feature type="region of interest" description="Disordered" evidence="9">
    <location>
        <begin position="459"/>
        <end position="502"/>
    </location>
</feature>
<dbReference type="FunFam" id="2.60.120.1040:FF:000003">
    <property type="entry name" value="Zinc finger protein zpr1"/>
    <property type="match status" value="1"/>
</dbReference>
<dbReference type="SMART" id="SM00709">
    <property type="entry name" value="Zpr1"/>
    <property type="match status" value="2"/>
</dbReference>
<dbReference type="FunFam" id="2.60.120.1040:FF:000001">
    <property type="entry name" value="Zinc finger protein ZPR1"/>
    <property type="match status" value="1"/>
</dbReference>
<proteinExistence type="inferred from homology"/>